<dbReference type="InterPro" id="IPR023296">
    <property type="entry name" value="Glyco_hydro_beta-prop_sf"/>
</dbReference>
<dbReference type="AlphaFoldDB" id="A0A2S3U7N5"/>
<dbReference type="Gene3D" id="2.115.10.20">
    <property type="entry name" value="Glycosyl hydrolase domain, family 43"/>
    <property type="match status" value="1"/>
</dbReference>
<comment type="caution">
    <text evidence="1">The sequence shown here is derived from an EMBL/GenBank/DDBJ whole genome shotgun (WGS) entry which is preliminary data.</text>
</comment>
<evidence type="ECO:0000313" key="1">
    <source>
        <dbReference type="EMBL" id="POD87181.1"/>
    </source>
</evidence>
<accession>A0A2S3U7N5</accession>
<protein>
    <submittedName>
        <fullName evidence="1">Uncharacterized protein</fullName>
    </submittedName>
</protein>
<reference evidence="1 2" key="1">
    <citation type="submission" date="2017-06" db="EMBL/GenBank/DDBJ databases">
        <title>Genome sequence of Lactobacillus plantarum subsp. plantarum strain SRCM101258.</title>
        <authorList>
            <person name="Cho S.H."/>
        </authorList>
    </citation>
    <scope>NUCLEOTIDE SEQUENCE [LARGE SCALE GENOMIC DNA]</scope>
    <source>
        <strain evidence="1 2">SRCM101258</strain>
    </source>
</reference>
<dbReference type="EMBL" id="NKCZ01000080">
    <property type="protein sequence ID" value="POD87181.1"/>
    <property type="molecule type" value="Genomic_DNA"/>
</dbReference>
<evidence type="ECO:0000313" key="2">
    <source>
        <dbReference type="Proteomes" id="UP000236990"/>
    </source>
</evidence>
<proteinExistence type="predicted"/>
<dbReference type="Proteomes" id="UP000236990">
    <property type="component" value="Unassembled WGS sequence"/>
</dbReference>
<gene>
    <name evidence="1" type="ORF">S101258_00904</name>
</gene>
<sequence>MATLNLAKDYKYMALTFDEVAYPTPVNSHLIGSNDGIKWTEIKQYDFGWRDPSIVNINDVYYIAVGDKINRTSDFDNFDNGVITLPDPDYAHWASEFFKDKDGNVKIVSSINKDATNPNGFSLRSYNVDFKNLTATLDKDVKGNWEVGSPIDPNITIVNDQLVLFVSESDKRIHQYTATDLDDTFEPVKSNLVEAQGDTSTEAPELLLL</sequence>
<dbReference type="SUPFAM" id="SSF75005">
    <property type="entry name" value="Arabinanase/levansucrase/invertase"/>
    <property type="match status" value="1"/>
</dbReference>
<organism evidence="1 2">
    <name type="scientific">Lactiplantibacillus plantarum subsp. plantarum</name>
    <dbReference type="NCBI Taxonomy" id="337330"/>
    <lineage>
        <taxon>Bacteria</taxon>
        <taxon>Bacillati</taxon>
        <taxon>Bacillota</taxon>
        <taxon>Bacilli</taxon>
        <taxon>Lactobacillales</taxon>
        <taxon>Lactobacillaceae</taxon>
        <taxon>Lactiplantibacillus</taxon>
    </lineage>
</organism>
<name>A0A2S3U7N5_LACPN</name>